<keyword evidence="3" id="KW-0813">Transport</keyword>
<evidence type="ECO:0000313" key="9">
    <source>
        <dbReference type="Proteomes" id="UP000002710"/>
    </source>
</evidence>
<dbReference type="HOGENOM" id="CLU_017959_8_0_7"/>
<accession>Q314Z4</accession>
<feature type="transmembrane region" description="Helical" evidence="7">
    <location>
        <begin position="26"/>
        <end position="48"/>
    </location>
</feature>
<sequence>MSRNTELHLTVGVDEPVSPLKAFALGLQHVLAMDVYIAPFVMAGLLSLSVPETATFIQMTFVAAGLATLIQAGFGIRLPVMQGPSYVPIGALAAIGNSLGLGAMFGSLLPGALVMTLLGKPLRVFSRIVRFFIPPLVGGTVIVIVGIALMPVALKGCYGYFGDPAHNAVVALVSAAVLVVLTVAGSRPGRFNQVVRMGSVVFSMAAGTLTAAAFGMVNFDSVAAAPWLALPVIFPYGTPHIDVSAALTLVFIYLVVLVETTGTWFAVEAVTGSRLDDERINGGTFGEGVGCFLGAMLGGTPVTGYSTNAGIIAITGVASRWAIMAGGGILLVLGMVPKLMNVIASIPGPVISGVFAVICVVIAMNGFRVVRTVTLSERNMLVMGLPILLTLAAVFMPAELRDRLPALVRYLVESGIAVGAVSAVVLNLILPKDAE</sequence>
<feature type="transmembrane region" description="Helical" evidence="7">
    <location>
        <begin position="165"/>
        <end position="185"/>
    </location>
</feature>
<dbReference type="KEGG" id="dde:Dde_0701"/>
<keyword evidence="9" id="KW-1185">Reference proteome</keyword>
<evidence type="ECO:0000256" key="7">
    <source>
        <dbReference type="SAM" id="Phobius"/>
    </source>
</evidence>
<feature type="transmembrane region" description="Helical" evidence="7">
    <location>
        <begin position="410"/>
        <end position="430"/>
    </location>
</feature>
<proteinExistence type="inferred from homology"/>
<evidence type="ECO:0000256" key="1">
    <source>
        <dbReference type="ARBA" id="ARBA00004141"/>
    </source>
</evidence>
<dbReference type="EMBL" id="CP000112">
    <property type="protein sequence ID" value="ABB37502.1"/>
    <property type="molecule type" value="Genomic_DNA"/>
</dbReference>
<feature type="transmembrane region" description="Helical" evidence="7">
    <location>
        <begin position="321"/>
        <end position="340"/>
    </location>
</feature>
<dbReference type="GO" id="GO:0005886">
    <property type="term" value="C:plasma membrane"/>
    <property type="evidence" value="ECO:0007669"/>
    <property type="project" value="TreeGrafter"/>
</dbReference>
<dbReference type="RefSeq" id="WP_011366785.1">
    <property type="nucleotide sequence ID" value="NC_007519.1"/>
</dbReference>
<keyword evidence="6 7" id="KW-0472">Membrane</keyword>
<gene>
    <name evidence="8" type="ordered locus">Dde_0701</name>
</gene>
<feature type="transmembrane region" description="Helical" evidence="7">
    <location>
        <begin position="379"/>
        <end position="398"/>
    </location>
</feature>
<feature type="transmembrane region" description="Helical" evidence="7">
    <location>
        <begin position="197"/>
        <end position="219"/>
    </location>
</feature>
<dbReference type="Proteomes" id="UP000002710">
    <property type="component" value="Chromosome"/>
</dbReference>
<dbReference type="InterPro" id="IPR006043">
    <property type="entry name" value="NCS2"/>
</dbReference>
<evidence type="ECO:0000256" key="6">
    <source>
        <dbReference type="ARBA" id="ARBA00023136"/>
    </source>
</evidence>
<comment type="similarity">
    <text evidence="2">Belongs to the nucleobase:cation symporter-2 (NCS2) (TC 2.A.40) family.</text>
</comment>
<evidence type="ECO:0000256" key="2">
    <source>
        <dbReference type="ARBA" id="ARBA00008821"/>
    </source>
</evidence>
<feature type="transmembrane region" description="Helical" evidence="7">
    <location>
        <begin position="346"/>
        <end position="367"/>
    </location>
</feature>
<protein>
    <submittedName>
        <fullName evidence="8">Xanthine permease</fullName>
    </submittedName>
</protein>
<dbReference type="PANTHER" id="PTHR42810:SF2">
    <property type="entry name" value="PURINE PERMEASE C1399.01C-RELATED"/>
    <property type="match status" value="1"/>
</dbReference>
<dbReference type="PANTHER" id="PTHR42810">
    <property type="entry name" value="PURINE PERMEASE C1399.01C-RELATED"/>
    <property type="match status" value="1"/>
</dbReference>
<feature type="transmembrane region" description="Helical" evidence="7">
    <location>
        <begin position="239"/>
        <end position="258"/>
    </location>
</feature>
<dbReference type="AlphaFoldDB" id="Q314Z4"/>
<keyword evidence="5 7" id="KW-1133">Transmembrane helix</keyword>
<dbReference type="Pfam" id="PF00860">
    <property type="entry name" value="Xan_ur_permease"/>
    <property type="match status" value="1"/>
</dbReference>
<keyword evidence="4 7" id="KW-0812">Transmembrane</keyword>
<evidence type="ECO:0000313" key="8">
    <source>
        <dbReference type="EMBL" id="ABB37502.1"/>
    </source>
</evidence>
<organism evidence="8 9">
    <name type="scientific">Oleidesulfovibrio alaskensis (strain ATCC BAA-1058 / DSM 17464 / G20)</name>
    <name type="common">Desulfovibrio alaskensis</name>
    <dbReference type="NCBI Taxonomy" id="207559"/>
    <lineage>
        <taxon>Bacteria</taxon>
        <taxon>Pseudomonadati</taxon>
        <taxon>Thermodesulfobacteriota</taxon>
        <taxon>Desulfovibrionia</taxon>
        <taxon>Desulfovibrionales</taxon>
        <taxon>Desulfovibrionaceae</taxon>
        <taxon>Oleidesulfovibrio</taxon>
    </lineage>
</organism>
<dbReference type="NCBIfam" id="NF037981">
    <property type="entry name" value="NCS2_1"/>
    <property type="match status" value="1"/>
</dbReference>
<comment type="subcellular location">
    <subcellularLocation>
        <location evidence="1">Membrane</location>
        <topology evidence="1">Multi-pass membrane protein</topology>
    </subcellularLocation>
</comment>
<name>Q314Z4_OLEA2</name>
<dbReference type="GO" id="GO:0042907">
    <property type="term" value="F:xanthine transmembrane transporter activity"/>
    <property type="evidence" value="ECO:0007669"/>
    <property type="project" value="TreeGrafter"/>
</dbReference>
<feature type="transmembrane region" description="Helical" evidence="7">
    <location>
        <begin position="131"/>
        <end position="153"/>
    </location>
</feature>
<evidence type="ECO:0000256" key="5">
    <source>
        <dbReference type="ARBA" id="ARBA00022989"/>
    </source>
</evidence>
<evidence type="ECO:0000256" key="3">
    <source>
        <dbReference type="ARBA" id="ARBA00022448"/>
    </source>
</evidence>
<feature type="transmembrane region" description="Helical" evidence="7">
    <location>
        <begin position="60"/>
        <end position="80"/>
    </location>
</feature>
<reference evidence="8 9" key="1">
    <citation type="journal article" date="2011" name="J. Bacteriol.">
        <title>Complete genome sequence and updated annotation of Desulfovibrio alaskensis G20.</title>
        <authorList>
            <person name="Hauser L.J."/>
            <person name="Land M.L."/>
            <person name="Brown S.D."/>
            <person name="Larimer F."/>
            <person name="Keller K.L."/>
            <person name="Rapp-Giles B.J."/>
            <person name="Price M.N."/>
            <person name="Lin M."/>
            <person name="Bruce D.C."/>
            <person name="Detter J.C."/>
            <person name="Tapia R."/>
            <person name="Han C.S."/>
            <person name="Goodwin L.A."/>
            <person name="Cheng J.F."/>
            <person name="Pitluck S."/>
            <person name="Copeland A."/>
            <person name="Lucas S."/>
            <person name="Nolan M."/>
            <person name="Lapidus A.L."/>
            <person name="Palumbo A.V."/>
            <person name="Wall J.D."/>
        </authorList>
    </citation>
    <scope>NUCLEOTIDE SEQUENCE [LARGE SCALE GENOMIC DNA]</scope>
    <source>
        <strain evidence="9">ATCC BAA 1058 / DSM 17464 / G20</strain>
    </source>
</reference>
<feature type="transmembrane region" description="Helical" evidence="7">
    <location>
        <begin position="86"/>
        <end position="119"/>
    </location>
</feature>
<dbReference type="eggNOG" id="COG2233">
    <property type="taxonomic scope" value="Bacteria"/>
</dbReference>
<evidence type="ECO:0000256" key="4">
    <source>
        <dbReference type="ARBA" id="ARBA00022692"/>
    </source>
</evidence>
<dbReference type="STRING" id="207559.Dde_0701"/>